<name>A0ACC0X6A2_9ROSI</name>
<reference evidence="2" key="1">
    <citation type="journal article" date="2023" name="G3 (Bethesda)">
        <title>Genome assembly and association tests identify interacting loci associated with vigor, precocity, and sex in interspecific pistachio rootstocks.</title>
        <authorList>
            <person name="Palmer W."/>
            <person name="Jacygrad E."/>
            <person name="Sagayaradj S."/>
            <person name="Cavanaugh K."/>
            <person name="Han R."/>
            <person name="Bertier L."/>
            <person name="Beede B."/>
            <person name="Kafkas S."/>
            <person name="Golino D."/>
            <person name="Preece J."/>
            <person name="Michelmore R."/>
        </authorList>
    </citation>
    <scope>NUCLEOTIDE SEQUENCE [LARGE SCALE GENOMIC DNA]</scope>
</reference>
<evidence type="ECO:0000313" key="1">
    <source>
        <dbReference type="EMBL" id="KAJ0009989.1"/>
    </source>
</evidence>
<comment type="caution">
    <text evidence="1">The sequence shown here is derived from an EMBL/GenBank/DDBJ whole genome shotgun (WGS) entry which is preliminary data.</text>
</comment>
<sequence>MARCLPFPQPDYLLNGARREERAATEKRRKKEKRRRKEEEEELEEGEIREENYFTHKHNGNINKSIDSIGGYENQQLERGSLTEELNRPIFDFLLYDSSDSTCNIKQKYGCCCSFARPNCVSSETRLQCEKSLYRELTVNWVPLNSHKDRLEFDDQEWLFKRMFFKSNTSIEISSACNYDLPQVDICALPYTTLF</sequence>
<proteinExistence type="predicted"/>
<dbReference type="EMBL" id="CM047749">
    <property type="protein sequence ID" value="KAJ0009989.1"/>
    <property type="molecule type" value="Genomic_DNA"/>
</dbReference>
<evidence type="ECO:0000313" key="2">
    <source>
        <dbReference type="Proteomes" id="UP001163603"/>
    </source>
</evidence>
<accession>A0ACC0X6A2</accession>
<dbReference type="Proteomes" id="UP001163603">
    <property type="component" value="Chromosome 14"/>
</dbReference>
<gene>
    <name evidence="1" type="ORF">Pint_34301</name>
</gene>
<organism evidence="1 2">
    <name type="scientific">Pistacia integerrima</name>
    <dbReference type="NCBI Taxonomy" id="434235"/>
    <lineage>
        <taxon>Eukaryota</taxon>
        <taxon>Viridiplantae</taxon>
        <taxon>Streptophyta</taxon>
        <taxon>Embryophyta</taxon>
        <taxon>Tracheophyta</taxon>
        <taxon>Spermatophyta</taxon>
        <taxon>Magnoliopsida</taxon>
        <taxon>eudicotyledons</taxon>
        <taxon>Gunneridae</taxon>
        <taxon>Pentapetalae</taxon>
        <taxon>rosids</taxon>
        <taxon>malvids</taxon>
        <taxon>Sapindales</taxon>
        <taxon>Anacardiaceae</taxon>
        <taxon>Pistacia</taxon>
    </lineage>
</organism>
<protein>
    <submittedName>
        <fullName evidence="1">Uncharacterized protein</fullName>
    </submittedName>
</protein>
<keyword evidence="2" id="KW-1185">Reference proteome</keyword>